<dbReference type="Proteomes" id="UP000472270">
    <property type="component" value="Unassembled WGS sequence"/>
</dbReference>
<dbReference type="PROSITE" id="PS51374">
    <property type="entry name" value="NDPK_LIKE"/>
    <property type="match status" value="1"/>
</dbReference>
<dbReference type="SUPFAM" id="SSF54919">
    <property type="entry name" value="Nucleoside diphosphate kinase, NDK"/>
    <property type="match status" value="1"/>
</dbReference>
<comment type="catalytic activity">
    <reaction evidence="4">
        <text>a 2'-deoxyribonucleoside 5'-diphosphate + ATP = a 2'-deoxyribonucleoside 5'-triphosphate + ADP</text>
        <dbReference type="Rhea" id="RHEA:44640"/>
        <dbReference type="ChEBI" id="CHEBI:30616"/>
        <dbReference type="ChEBI" id="CHEBI:61560"/>
        <dbReference type="ChEBI" id="CHEBI:73316"/>
        <dbReference type="ChEBI" id="CHEBI:456216"/>
        <dbReference type="EC" id="2.7.4.6"/>
    </reaction>
</comment>
<evidence type="ECO:0000256" key="3">
    <source>
        <dbReference type="PROSITE-ProRule" id="PRU00706"/>
    </source>
</evidence>
<comment type="caution">
    <text evidence="3">Lacks conserved residue(s) required for the propagation of feature annotation.</text>
</comment>
<name>A0A673J590_9TELE</name>
<keyword evidence="2" id="KW-0546">Nucleotide metabolism</keyword>
<dbReference type="SMART" id="SM00562">
    <property type="entry name" value="NDK"/>
    <property type="match status" value="1"/>
</dbReference>
<evidence type="ECO:0000256" key="2">
    <source>
        <dbReference type="ARBA" id="ARBA00023080"/>
    </source>
</evidence>
<organism evidence="6 7">
    <name type="scientific">Sinocyclocheilus rhinocerous</name>
    <dbReference type="NCBI Taxonomy" id="307959"/>
    <lineage>
        <taxon>Eukaryota</taxon>
        <taxon>Metazoa</taxon>
        <taxon>Chordata</taxon>
        <taxon>Craniata</taxon>
        <taxon>Vertebrata</taxon>
        <taxon>Euteleostomi</taxon>
        <taxon>Actinopterygii</taxon>
        <taxon>Neopterygii</taxon>
        <taxon>Teleostei</taxon>
        <taxon>Ostariophysi</taxon>
        <taxon>Cypriniformes</taxon>
        <taxon>Cyprinidae</taxon>
        <taxon>Cyprininae</taxon>
        <taxon>Sinocyclocheilus</taxon>
    </lineage>
</organism>
<dbReference type="Pfam" id="PF00334">
    <property type="entry name" value="NDK"/>
    <property type="match status" value="1"/>
</dbReference>
<evidence type="ECO:0000256" key="4">
    <source>
        <dbReference type="RuleBase" id="RU004013"/>
    </source>
</evidence>
<evidence type="ECO:0000313" key="6">
    <source>
        <dbReference type="Ensembl" id="ENSSRHP00000048838.1"/>
    </source>
</evidence>
<keyword evidence="4" id="KW-0547">Nucleotide-binding</keyword>
<evidence type="ECO:0000313" key="7">
    <source>
        <dbReference type="Proteomes" id="UP000472270"/>
    </source>
</evidence>
<dbReference type="Ensembl" id="ENSSRHT00000050215.1">
    <property type="protein sequence ID" value="ENSSRHP00000048838.1"/>
    <property type="gene ID" value="ENSSRHG00000024595.1"/>
</dbReference>
<dbReference type="InterPro" id="IPR034907">
    <property type="entry name" value="NDK-like_dom"/>
</dbReference>
<reference evidence="6" key="1">
    <citation type="submission" date="2025-08" db="UniProtKB">
        <authorList>
            <consortium name="Ensembl"/>
        </authorList>
    </citation>
    <scope>IDENTIFICATION</scope>
</reference>
<dbReference type="AlphaFoldDB" id="A0A673J590"/>
<dbReference type="GO" id="GO:0004550">
    <property type="term" value="F:nucleoside diphosphate kinase activity"/>
    <property type="evidence" value="ECO:0007669"/>
    <property type="project" value="UniProtKB-EC"/>
</dbReference>
<evidence type="ECO:0000256" key="1">
    <source>
        <dbReference type="ARBA" id="ARBA00008142"/>
    </source>
</evidence>
<dbReference type="GO" id="GO:0009117">
    <property type="term" value="P:nucleotide metabolic process"/>
    <property type="evidence" value="ECO:0007669"/>
    <property type="project" value="UniProtKB-KW"/>
</dbReference>
<dbReference type="Gene3D" id="3.30.70.141">
    <property type="entry name" value="Nucleoside diphosphate kinase-like domain"/>
    <property type="match status" value="1"/>
</dbReference>
<evidence type="ECO:0000259" key="5">
    <source>
        <dbReference type="SMART" id="SM00562"/>
    </source>
</evidence>
<accession>A0A673J590</accession>
<feature type="domain" description="Nucleoside diphosphate kinase-like" evidence="5">
    <location>
        <begin position="1"/>
        <end position="97"/>
    </location>
</feature>
<dbReference type="PANTHER" id="PTHR46161:SF1">
    <property type="entry name" value="NUCLEOSIDE DIPHOSPHATE KINASE HOMOLOG 5"/>
    <property type="match status" value="1"/>
</dbReference>
<protein>
    <recommendedName>
        <fullName evidence="4">Nucleoside diphosphate kinase</fullName>
        <ecNumber evidence="4">2.7.4.6</ecNumber>
    </recommendedName>
</protein>
<sequence>MKARLLKYEMCFVFFNNSNLVQFVSSGPVIAMELMGDEAVSTWRKVLGPTDSGVAQKDAANSLRGQFGTDGTKNAGHGSDSLASAARVTKKQLSIAINRAHNLLLIRFFPFLYQMKARLLKYKMCCDWLAGPVCAVIS</sequence>
<keyword evidence="7" id="KW-1185">Reference proteome</keyword>
<dbReference type="EC" id="2.7.4.6" evidence="4"/>
<dbReference type="PANTHER" id="PTHR46161">
    <property type="entry name" value="NUCLEOSIDE DIPHOSPHATE KINASE"/>
    <property type="match status" value="1"/>
</dbReference>
<reference evidence="6" key="2">
    <citation type="submission" date="2025-09" db="UniProtKB">
        <authorList>
            <consortium name="Ensembl"/>
        </authorList>
    </citation>
    <scope>IDENTIFICATION</scope>
</reference>
<keyword evidence="4" id="KW-0808">Transferase</keyword>
<dbReference type="PROSITE" id="PS00469">
    <property type="entry name" value="NDPK"/>
    <property type="match status" value="1"/>
</dbReference>
<dbReference type="GO" id="GO:0005524">
    <property type="term" value="F:ATP binding"/>
    <property type="evidence" value="ECO:0007669"/>
    <property type="project" value="UniProtKB-KW"/>
</dbReference>
<dbReference type="InterPro" id="IPR023005">
    <property type="entry name" value="Nucleoside_diP_kinase_AS"/>
</dbReference>
<keyword evidence="4" id="KW-0418">Kinase</keyword>
<keyword evidence="4" id="KW-0067">ATP-binding</keyword>
<dbReference type="InterPro" id="IPR036850">
    <property type="entry name" value="NDK-like_dom_sf"/>
</dbReference>
<proteinExistence type="inferred from homology"/>
<comment type="similarity">
    <text evidence="1 3">Belongs to the NDK family.</text>
</comment>